<evidence type="ECO:0000313" key="7">
    <source>
        <dbReference type="EMBL" id="SDF33452.1"/>
    </source>
</evidence>
<feature type="region of interest" description="Disordered" evidence="6">
    <location>
        <begin position="1"/>
        <end position="50"/>
    </location>
</feature>
<evidence type="ECO:0000256" key="4">
    <source>
        <dbReference type="ARBA" id="ARBA00035234"/>
    </source>
</evidence>
<evidence type="ECO:0000256" key="3">
    <source>
        <dbReference type="ARBA" id="ARBA00023274"/>
    </source>
</evidence>
<dbReference type="EMBL" id="FNBK01000005">
    <property type="protein sequence ID" value="SDF33452.1"/>
    <property type="molecule type" value="Genomic_DNA"/>
</dbReference>
<evidence type="ECO:0000256" key="6">
    <source>
        <dbReference type="SAM" id="MobiDB-lite"/>
    </source>
</evidence>
<protein>
    <recommendedName>
        <fullName evidence="4 5">Large ribosomal subunit protein eL39</fullName>
    </recommendedName>
</protein>
<dbReference type="Proteomes" id="UP000199076">
    <property type="component" value="Unassembled WGS sequence"/>
</dbReference>
<accession>A0A1G7K8F5</accession>
<keyword evidence="8" id="KW-1185">Reference proteome</keyword>
<evidence type="ECO:0000256" key="2">
    <source>
        <dbReference type="ARBA" id="ARBA00022980"/>
    </source>
</evidence>
<dbReference type="InterPro" id="IPR000077">
    <property type="entry name" value="Ribosomal_eL39"/>
</dbReference>
<dbReference type="GO" id="GO:1990904">
    <property type="term" value="C:ribonucleoprotein complex"/>
    <property type="evidence" value="ECO:0007669"/>
    <property type="project" value="UniProtKB-KW"/>
</dbReference>
<dbReference type="OrthoDB" id="65887at2157"/>
<gene>
    <name evidence="5" type="primary">rpl39e</name>
    <name evidence="7" type="ORF">SAMN05216218_105209</name>
</gene>
<dbReference type="HAMAP" id="MF_00629">
    <property type="entry name" value="Ribosomal_eL39"/>
    <property type="match status" value="1"/>
</dbReference>
<dbReference type="InterPro" id="IPR023626">
    <property type="entry name" value="Ribosomal_eL39_dom_sf"/>
</dbReference>
<dbReference type="GO" id="GO:0003735">
    <property type="term" value="F:structural constituent of ribosome"/>
    <property type="evidence" value="ECO:0007669"/>
    <property type="project" value="InterPro"/>
</dbReference>
<reference evidence="8" key="1">
    <citation type="submission" date="2016-10" db="EMBL/GenBank/DDBJ databases">
        <authorList>
            <person name="Varghese N."/>
            <person name="Submissions S."/>
        </authorList>
    </citation>
    <scope>NUCLEOTIDE SEQUENCE [LARGE SCALE GENOMIC DNA]</scope>
    <source>
        <strain evidence="8">IBRC-M 10760</strain>
    </source>
</reference>
<evidence type="ECO:0000256" key="1">
    <source>
        <dbReference type="ARBA" id="ARBA00009339"/>
    </source>
</evidence>
<sequence>MGKKSKAKKKRLAKKDRQNSRIPAWVMLKTDREVQRNPQRRSWRNSDTDE</sequence>
<proteinExistence type="inferred from homology"/>
<keyword evidence="2 5" id="KW-0689">Ribosomal protein</keyword>
<name>A0A1G7K8F5_9EURY</name>
<feature type="compositionally biased region" description="Basic residues" evidence="6">
    <location>
        <begin position="1"/>
        <end position="14"/>
    </location>
</feature>
<organism evidence="7 8">
    <name type="scientific">Halorientalis regularis</name>
    <dbReference type="NCBI Taxonomy" id="660518"/>
    <lineage>
        <taxon>Archaea</taxon>
        <taxon>Methanobacteriati</taxon>
        <taxon>Methanobacteriota</taxon>
        <taxon>Stenosarchaea group</taxon>
        <taxon>Halobacteria</taxon>
        <taxon>Halobacteriales</taxon>
        <taxon>Haloarculaceae</taxon>
        <taxon>Halorientalis</taxon>
    </lineage>
</organism>
<comment type="similarity">
    <text evidence="1 5">Belongs to the eukaryotic ribosomal protein eL39 family.</text>
</comment>
<dbReference type="Gene3D" id="1.10.1620.10">
    <property type="entry name" value="Ribosomal protein L39e"/>
    <property type="match status" value="1"/>
</dbReference>
<dbReference type="GO" id="GO:0006412">
    <property type="term" value="P:translation"/>
    <property type="evidence" value="ECO:0007669"/>
    <property type="project" value="UniProtKB-UniRule"/>
</dbReference>
<dbReference type="STRING" id="660518.SAMN05216218_105209"/>
<evidence type="ECO:0000313" key="8">
    <source>
        <dbReference type="Proteomes" id="UP000199076"/>
    </source>
</evidence>
<dbReference type="SUPFAM" id="SSF48662">
    <property type="entry name" value="Ribosomal protein L39e"/>
    <property type="match status" value="1"/>
</dbReference>
<dbReference type="FunFam" id="1.10.1620.10:FF:000001">
    <property type="entry name" value="60S ribosomal protein-like L39"/>
    <property type="match status" value="1"/>
</dbReference>
<dbReference type="AlphaFoldDB" id="A0A1G7K8F5"/>
<dbReference type="Pfam" id="PF00832">
    <property type="entry name" value="Ribosomal_L39"/>
    <property type="match status" value="1"/>
</dbReference>
<dbReference type="GO" id="GO:0005840">
    <property type="term" value="C:ribosome"/>
    <property type="evidence" value="ECO:0007669"/>
    <property type="project" value="UniProtKB-KW"/>
</dbReference>
<evidence type="ECO:0000256" key="5">
    <source>
        <dbReference type="HAMAP-Rule" id="MF_00629"/>
    </source>
</evidence>
<dbReference type="GeneID" id="30959617"/>
<dbReference type="RefSeq" id="WP_077206110.1">
    <property type="nucleotide sequence ID" value="NZ_FNBK01000005.1"/>
</dbReference>
<dbReference type="NCBIfam" id="NF002316">
    <property type="entry name" value="PRK01242.1"/>
    <property type="match status" value="1"/>
</dbReference>
<keyword evidence="3 5" id="KW-0687">Ribonucleoprotein</keyword>